<proteinExistence type="predicted"/>
<dbReference type="RefSeq" id="WP_011448855.1">
    <property type="nucleotide sequence ID" value="NC_007796.1"/>
</dbReference>
<dbReference type="EMBL" id="CP000254">
    <property type="protein sequence ID" value="ABD41591.1"/>
    <property type="molecule type" value="Genomic_DNA"/>
</dbReference>
<dbReference type="eggNOG" id="arCOG03966">
    <property type="taxonomic scope" value="Archaea"/>
</dbReference>
<dbReference type="OrthoDB" id="7794at2157"/>
<dbReference type="EnsemblBacteria" id="ABD41591">
    <property type="protein sequence ID" value="ABD41591"/>
    <property type="gene ID" value="Mhun_1874"/>
</dbReference>
<dbReference type="InParanoid" id="Q2FM40"/>
<organism evidence="1 2">
    <name type="scientific">Methanospirillum hungatei JF-1 (strain ATCC 27890 / DSM 864 / NBRC 100397 / JF-1)</name>
    <dbReference type="NCBI Taxonomy" id="323259"/>
    <lineage>
        <taxon>Archaea</taxon>
        <taxon>Methanobacteriati</taxon>
        <taxon>Methanobacteriota</taxon>
        <taxon>Stenosarchaea group</taxon>
        <taxon>Methanomicrobia</taxon>
        <taxon>Methanomicrobiales</taxon>
        <taxon>Methanospirillaceae</taxon>
        <taxon>Methanospirillum</taxon>
    </lineage>
</organism>
<dbReference type="HOGENOM" id="CLU_191925_0_0_2"/>
<reference evidence="2" key="1">
    <citation type="journal article" date="2016" name="Stand. Genomic Sci.">
        <title>Complete genome sequence of Methanospirillum hungatei type strain JF1.</title>
        <authorList>
            <person name="Gunsalus R.P."/>
            <person name="Cook L.E."/>
            <person name="Crable B."/>
            <person name="Rohlin L."/>
            <person name="McDonald E."/>
            <person name="Mouttaki H."/>
            <person name="Sieber J.R."/>
            <person name="Poweleit N."/>
            <person name="Zhou H."/>
            <person name="Lapidus A.L."/>
            <person name="Daligault H.E."/>
            <person name="Land M."/>
            <person name="Gilna P."/>
            <person name="Ivanova N."/>
            <person name="Kyrpides N."/>
            <person name="Culley D.E."/>
            <person name="McInerney M.J."/>
        </authorList>
    </citation>
    <scope>NUCLEOTIDE SEQUENCE [LARGE SCALE GENOMIC DNA]</scope>
    <source>
        <strain evidence="2">ATCC 27890 / DSM 864 / NBRC 100397 / JF-1</strain>
    </source>
</reference>
<dbReference type="KEGG" id="mhu:Mhun_1874"/>
<evidence type="ECO:0000313" key="2">
    <source>
        <dbReference type="Proteomes" id="UP000001941"/>
    </source>
</evidence>
<accession>Q2FM40</accession>
<dbReference type="AlphaFoldDB" id="Q2FM40"/>
<evidence type="ECO:0000313" key="1">
    <source>
        <dbReference type="EMBL" id="ABD41591.1"/>
    </source>
</evidence>
<name>Q2FM40_METHJ</name>
<dbReference type="GeneID" id="3922084"/>
<keyword evidence="2" id="KW-1185">Reference proteome</keyword>
<dbReference type="Proteomes" id="UP000001941">
    <property type="component" value="Chromosome"/>
</dbReference>
<protein>
    <submittedName>
        <fullName evidence="1">Uncharacterized protein</fullName>
    </submittedName>
</protein>
<sequence>MTVTVSLSDSTYEKLIAFRGSSDMTDDRVIAELLEIACDIDDEPLSEETLQRIAEAREDFRTGRCKTLKEVMADLGDSFE</sequence>
<gene>
    <name evidence="1" type="ordered locus">Mhun_1874</name>
</gene>
<dbReference type="STRING" id="323259.Mhun_1874"/>